<evidence type="ECO:0000256" key="8">
    <source>
        <dbReference type="ARBA" id="ARBA00022989"/>
    </source>
</evidence>
<evidence type="ECO:0000256" key="10">
    <source>
        <dbReference type="ARBA" id="ARBA00023136"/>
    </source>
</evidence>
<evidence type="ECO:0000256" key="4">
    <source>
        <dbReference type="ARBA" id="ARBA00022448"/>
    </source>
</evidence>
<gene>
    <name evidence="13" type="ORF">H103_05786</name>
</gene>
<evidence type="ECO:0000256" key="11">
    <source>
        <dbReference type="SAM" id="MobiDB-lite"/>
    </source>
</evidence>
<dbReference type="PANTHER" id="PTHR12443:SF9">
    <property type="entry name" value="TRANSLOCATION PROTEIN SEC62"/>
    <property type="match status" value="1"/>
</dbReference>
<evidence type="ECO:0000256" key="6">
    <source>
        <dbReference type="ARBA" id="ARBA00022824"/>
    </source>
</evidence>
<protein>
    <recommendedName>
        <fullName evidence="3">Translocation protein SEC62</fullName>
    </recommendedName>
</protein>
<keyword evidence="5 12" id="KW-0812">Transmembrane</keyword>
<sequence length="409" mass="45640">MAAPGPTPEQIAMMQQQMAAEAQRRGMTVEEFGKMQREQIAAEAARQGLTTEQFIHRLKAQALRQHQMQQQQQQQQQGQAGQQGQHQHQHQHQHPQQQQQQVPVNSNAPPDPKGIAVAQFLRSQNLKPRVCILDGRRKELFKVKRALRALQSPAYAKASAKPKSNLPPVTDLASAENAFRLLPMSLLALKVTKIDPHEGHDHAKPPSKKGRVKGLWTVRIQQHQDTDPMSHYVWLYEGPQWKQKAMAAGVLAAIMAVVMFPLWPIMLRQGVWYLSVGMMGLLCLFFAMAIFRLILFAVTFFVASPGLWLFPNLFEDVGFFESFVPVWGWQETKKKKRSKKTDGSSSKPSKSKPSKSTAAPPTATEKAPATDQPATAPDVSNEKANQNKSSEQSPGKHAFAASVEDAEEE</sequence>
<feature type="compositionally biased region" description="Low complexity" evidence="11">
    <location>
        <begin position="354"/>
        <end position="378"/>
    </location>
</feature>
<dbReference type="OrthoDB" id="200187at2759"/>
<dbReference type="AlphaFoldDB" id="A0A022VY08"/>
<feature type="region of interest" description="Disordered" evidence="11">
    <location>
        <begin position="334"/>
        <end position="409"/>
    </location>
</feature>
<evidence type="ECO:0000256" key="9">
    <source>
        <dbReference type="ARBA" id="ARBA00023010"/>
    </source>
</evidence>
<feature type="transmembrane region" description="Helical" evidence="12">
    <location>
        <begin position="309"/>
        <end position="329"/>
    </location>
</feature>
<dbReference type="GO" id="GO:0005789">
    <property type="term" value="C:endoplasmic reticulum membrane"/>
    <property type="evidence" value="ECO:0007669"/>
    <property type="project" value="UniProtKB-SubCell"/>
</dbReference>
<dbReference type="SUPFAM" id="SSF81995">
    <property type="entry name" value="beta-sandwich domain of Sec23/24"/>
    <property type="match status" value="1"/>
</dbReference>
<dbReference type="GO" id="GO:0031204">
    <property type="term" value="P:post-translational protein targeting to membrane, translocation"/>
    <property type="evidence" value="ECO:0007669"/>
    <property type="project" value="TreeGrafter"/>
</dbReference>
<comment type="subcellular location">
    <subcellularLocation>
        <location evidence="1">Endoplasmic reticulum membrane</location>
        <topology evidence="1">Multi-pass membrane protein</topology>
    </subcellularLocation>
</comment>
<dbReference type="NCBIfam" id="TIGR00869">
    <property type="entry name" value="sec62"/>
    <property type="match status" value="1"/>
</dbReference>
<feature type="transmembrane region" description="Helical" evidence="12">
    <location>
        <begin position="245"/>
        <end position="267"/>
    </location>
</feature>
<dbReference type="Proteomes" id="UP000023758">
    <property type="component" value="Unassembled WGS sequence"/>
</dbReference>
<feature type="region of interest" description="Disordered" evidence="11">
    <location>
        <begin position="61"/>
        <end position="114"/>
    </location>
</feature>
<proteinExistence type="inferred from homology"/>
<organism evidence="13">
    <name type="scientific">Trichophyton rubrum CBS 288.86</name>
    <dbReference type="NCBI Taxonomy" id="1215330"/>
    <lineage>
        <taxon>Eukaryota</taxon>
        <taxon>Fungi</taxon>
        <taxon>Dikarya</taxon>
        <taxon>Ascomycota</taxon>
        <taxon>Pezizomycotina</taxon>
        <taxon>Eurotiomycetes</taxon>
        <taxon>Eurotiomycetidae</taxon>
        <taxon>Onygenales</taxon>
        <taxon>Arthrodermataceae</taxon>
        <taxon>Trichophyton</taxon>
    </lineage>
</organism>
<dbReference type="EMBL" id="KK207876">
    <property type="protein sequence ID" value="EZF50975.1"/>
    <property type="molecule type" value="Genomic_DNA"/>
</dbReference>
<evidence type="ECO:0000256" key="2">
    <source>
        <dbReference type="ARBA" id="ARBA00010604"/>
    </source>
</evidence>
<feature type="transmembrane region" description="Helical" evidence="12">
    <location>
        <begin position="279"/>
        <end position="303"/>
    </location>
</feature>
<dbReference type="InterPro" id="IPR004728">
    <property type="entry name" value="Sec62"/>
</dbReference>
<evidence type="ECO:0000313" key="13">
    <source>
        <dbReference type="EMBL" id="EZF50975.1"/>
    </source>
</evidence>
<dbReference type="PANTHER" id="PTHR12443">
    <property type="entry name" value="TRANSLOCATION PROTEIN SEC62"/>
    <property type="match status" value="1"/>
</dbReference>
<dbReference type="InterPro" id="IPR011553">
    <property type="entry name" value="Sec62_asco"/>
</dbReference>
<keyword evidence="7" id="KW-0653">Protein transport</keyword>
<keyword evidence="6" id="KW-0256">Endoplasmic reticulum</keyword>
<keyword evidence="4" id="KW-0813">Transport</keyword>
<dbReference type="Pfam" id="PF03839">
    <property type="entry name" value="Sec62"/>
    <property type="match status" value="1"/>
</dbReference>
<feature type="compositionally biased region" description="Polar residues" evidence="11">
    <location>
        <begin position="382"/>
        <end position="393"/>
    </location>
</feature>
<evidence type="ECO:0000256" key="12">
    <source>
        <dbReference type="SAM" id="Phobius"/>
    </source>
</evidence>
<accession>A0A022VY08</accession>
<keyword evidence="9" id="KW-0811">Translocation</keyword>
<evidence type="ECO:0000256" key="5">
    <source>
        <dbReference type="ARBA" id="ARBA00022692"/>
    </source>
</evidence>
<name>A0A022VY08_TRIRU</name>
<keyword evidence="10 12" id="KW-0472">Membrane</keyword>
<evidence type="ECO:0000256" key="7">
    <source>
        <dbReference type="ARBA" id="ARBA00022927"/>
    </source>
</evidence>
<reference evidence="13" key="1">
    <citation type="submission" date="2014-02" db="EMBL/GenBank/DDBJ databases">
        <title>The Genome Sequence of Trichophyton rubrum (morphotype fischeri) CBS 288.86.</title>
        <authorList>
            <consortium name="The Broad Institute Genomics Platform"/>
            <person name="Cuomo C.A."/>
            <person name="White T.C."/>
            <person name="Graser Y."/>
            <person name="Martinez-Rossi N."/>
            <person name="Heitman J."/>
            <person name="Young S.K."/>
            <person name="Zeng Q."/>
            <person name="Gargeya S."/>
            <person name="Abouelleil A."/>
            <person name="Alvarado L."/>
            <person name="Chapman S.B."/>
            <person name="Gainer-Dewar J."/>
            <person name="Goldberg J."/>
            <person name="Griggs A."/>
            <person name="Gujja S."/>
            <person name="Hansen M."/>
            <person name="Howarth C."/>
            <person name="Imamovic A."/>
            <person name="Larimer J."/>
            <person name="Martinez D."/>
            <person name="Murphy C."/>
            <person name="Pearson M.D."/>
            <person name="Persinoti G."/>
            <person name="Poon T."/>
            <person name="Priest M."/>
            <person name="Roberts A.D."/>
            <person name="Saif S."/>
            <person name="Shea T.D."/>
            <person name="Sykes S.N."/>
            <person name="Wortman J."/>
            <person name="Nusbaum C."/>
            <person name="Birren B."/>
        </authorList>
    </citation>
    <scope>NUCLEOTIDE SEQUENCE [LARGE SCALE GENOMIC DNA]</scope>
    <source>
        <strain evidence="13">CBS 288.86</strain>
    </source>
</reference>
<evidence type="ECO:0000256" key="3">
    <source>
        <dbReference type="ARBA" id="ARBA00021257"/>
    </source>
</evidence>
<comment type="similarity">
    <text evidence="2">Belongs to the SEC62 family.</text>
</comment>
<feature type="compositionally biased region" description="Low complexity" evidence="11">
    <location>
        <begin position="65"/>
        <end position="86"/>
    </location>
</feature>
<evidence type="ECO:0000256" key="1">
    <source>
        <dbReference type="ARBA" id="ARBA00004477"/>
    </source>
</evidence>
<keyword evidence="8 12" id="KW-1133">Transmembrane helix</keyword>